<evidence type="ECO:0000313" key="2">
    <source>
        <dbReference type="Proteomes" id="UP000322530"/>
    </source>
</evidence>
<sequence>MTGALAKWTTGLWQAEDLADTDKQALFYIDGHRKPVYTDAFIPRGLVGRLSTILGSRTLVLLHDTSGLPCWPLPIVAISI</sequence>
<name>A0A5A5TH36_9CHLR</name>
<dbReference type="AlphaFoldDB" id="A0A5A5TH36"/>
<dbReference type="OrthoDB" id="173210at2"/>
<dbReference type="Proteomes" id="UP000322530">
    <property type="component" value="Unassembled WGS sequence"/>
</dbReference>
<dbReference type="EMBL" id="BIXY01000068">
    <property type="protein sequence ID" value="GCF10383.1"/>
    <property type="molecule type" value="Genomic_DNA"/>
</dbReference>
<proteinExistence type="predicted"/>
<gene>
    <name evidence="1" type="ORF">KDI_39470</name>
</gene>
<keyword evidence="2" id="KW-1185">Reference proteome</keyword>
<protein>
    <submittedName>
        <fullName evidence="1">Uncharacterized protein</fullName>
    </submittedName>
</protein>
<organism evidence="1 2">
    <name type="scientific">Dictyobacter arantiisoli</name>
    <dbReference type="NCBI Taxonomy" id="2014874"/>
    <lineage>
        <taxon>Bacteria</taxon>
        <taxon>Bacillati</taxon>
        <taxon>Chloroflexota</taxon>
        <taxon>Ktedonobacteria</taxon>
        <taxon>Ktedonobacterales</taxon>
        <taxon>Dictyobacteraceae</taxon>
        <taxon>Dictyobacter</taxon>
    </lineage>
</organism>
<reference evidence="1 2" key="1">
    <citation type="submission" date="2019-01" db="EMBL/GenBank/DDBJ databases">
        <title>Draft genome sequence of Dictyobacter sp. Uno17.</title>
        <authorList>
            <person name="Wang C.M."/>
            <person name="Zheng Y."/>
            <person name="Sakai Y."/>
            <person name="Abe K."/>
            <person name="Yokota A."/>
            <person name="Yabe S."/>
        </authorList>
    </citation>
    <scope>NUCLEOTIDE SEQUENCE [LARGE SCALE GENOMIC DNA]</scope>
    <source>
        <strain evidence="1 2">Uno17</strain>
    </source>
</reference>
<dbReference type="RefSeq" id="WP_149403265.1">
    <property type="nucleotide sequence ID" value="NZ_BIXY01000068.1"/>
</dbReference>
<comment type="caution">
    <text evidence="1">The sequence shown here is derived from an EMBL/GenBank/DDBJ whole genome shotgun (WGS) entry which is preliminary data.</text>
</comment>
<accession>A0A5A5TH36</accession>
<evidence type="ECO:0000313" key="1">
    <source>
        <dbReference type="EMBL" id="GCF10383.1"/>
    </source>
</evidence>